<dbReference type="InterPro" id="IPR000165">
    <property type="entry name" value="Glucoamylase"/>
</dbReference>
<evidence type="ECO:0000256" key="5">
    <source>
        <dbReference type="ARBA" id="ARBA00022801"/>
    </source>
</evidence>
<dbReference type="GO" id="GO:0000272">
    <property type="term" value="P:polysaccharide catabolic process"/>
    <property type="evidence" value="ECO:0007669"/>
    <property type="project" value="UniProtKB-KW"/>
</dbReference>
<comment type="similarity">
    <text evidence="2">Belongs to the glycosyl hydrolase 15 family.</text>
</comment>
<keyword evidence="7" id="KW-0119">Carbohydrate metabolism</keyword>
<protein>
    <recommendedName>
        <fullName evidence="3">glucan 1,4-alpha-glucosidase</fullName>
        <ecNumber evidence="3">3.2.1.3</ecNumber>
    </recommendedName>
    <alternativeName>
        <fullName evidence="11">1,4-alpha-D-glucan glucohydrolase</fullName>
    </alternativeName>
    <alternativeName>
        <fullName evidence="10">Glucan 1,4-alpha-glucosidase</fullName>
    </alternativeName>
</protein>
<keyword evidence="8" id="KW-0326">Glycosidase</keyword>
<accession>A0A3S4AWC5</accession>
<evidence type="ECO:0000256" key="14">
    <source>
        <dbReference type="SAM" id="MobiDB-lite"/>
    </source>
</evidence>
<evidence type="ECO:0000259" key="15">
    <source>
        <dbReference type="PROSITE" id="PS51166"/>
    </source>
</evidence>
<feature type="region of interest" description="Disordered" evidence="14">
    <location>
        <begin position="536"/>
        <end position="557"/>
    </location>
</feature>
<dbReference type="PROSITE" id="PS51166">
    <property type="entry name" value="CBM20"/>
    <property type="match status" value="1"/>
</dbReference>
<dbReference type="InterPro" id="IPR011613">
    <property type="entry name" value="GH15-like"/>
</dbReference>
<dbReference type="AlphaFoldDB" id="A0A3S4AWC5"/>
<gene>
    <name evidence="16" type="ORF">TT172_LOCUS10096</name>
</gene>
<evidence type="ECO:0000256" key="1">
    <source>
        <dbReference type="ARBA" id="ARBA00001863"/>
    </source>
</evidence>
<keyword evidence="9" id="KW-0624">Polysaccharide degradation</keyword>
<dbReference type="PANTHER" id="PTHR31616">
    <property type="entry name" value="TREHALASE"/>
    <property type="match status" value="1"/>
</dbReference>
<comment type="catalytic activity">
    <reaction evidence="1">
        <text>Hydrolysis of terminal (1-&gt;4)-linked alpha-D-glucose residues successively from non-reducing ends of the chains with release of beta-D-glucose.</text>
        <dbReference type="EC" id="3.2.1.3"/>
    </reaction>
</comment>
<evidence type="ECO:0000256" key="13">
    <source>
        <dbReference type="PIRSR" id="PIRSR001031-2"/>
    </source>
</evidence>
<dbReference type="Pfam" id="PF00723">
    <property type="entry name" value="Glyco_hydro_15"/>
    <property type="match status" value="1"/>
</dbReference>
<dbReference type="SMART" id="SM01065">
    <property type="entry name" value="CBM_2"/>
    <property type="match status" value="1"/>
</dbReference>
<dbReference type="Proteomes" id="UP000289323">
    <property type="component" value="Unassembled WGS sequence"/>
</dbReference>
<dbReference type="SUPFAM" id="SSF48208">
    <property type="entry name" value="Six-hairpin glycosidases"/>
    <property type="match status" value="1"/>
</dbReference>
<evidence type="ECO:0000256" key="11">
    <source>
        <dbReference type="ARBA" id="ARBA00033473"/>
    </source>
</evidence>
<feature type="region of interest" description="Disordered" evidence="14">
    <location>
        <begin position="669"/>
        <end position="690"/>
    </location>
</feature>
<feature type="compositionally biased region" description="Pro residues" evidence="14">
    <location>
        <begin position="539"/>
        <end position="557"/>
    </location>
</feature>
<dbReference type="InterPro" id="IPR013783">
    <property type="entry name" value="Ig-like_fold"/>
</dbReference>
<dbReference type="InterPro" id="IPR008928">
    <property type="entry name" value="6-hairpin_glycosidase_sf"/>
</dbReference>
<dbReference type="SUPFAM" id="SSF49452">
    <property type="entry name" value="Starch-binding domain-like"/>
    <property type="match status" value="1"/>
</dbReference>
<keyword evidence="5" id="KW-0378">Hydrolase</keyword>
<evidence type="ECO:0000256" key="6">
    <source>
        <dbReference type="ARBA" id="ARBA00023180"/>
    </source>
</evidence>
<reference evidence="16 17" key="1">
    <citation type="submission" date="2018-04" db="EMBL/GenBank/DDBJ databases">
        <authorList>
            <person name="Huttner S."/>
            <person name="Dainat J."/>
        </authorList>
    </citation>
    <scope>NUCLEOTIDE SEQUENCE [LARGE SCALE GENOMIC DNA]</scope>
</reference>
<evidence type="ECO:0000256" key="3">
    <source>
        <dbReference type="ARBA" id="ARBA00012593"/>
    </source>
</evidence>
<dbReference type="FunFam" id="1.50.10.10:FF:000018">
    <property type="entry name" value="Glucoamylase"/>
    <property type="match status" value="1"/>
</dbReference>
<dbReference type="GO" id="GO:0004339">
    <property type="term" value="F:glucan 1,4-alpha-glucosidase activity"/>
    <property type="evidence" value="ECO:0007669"/>
    <property type="project" value="UniProtKB-EC"/>
</dbReference>
<feature type="active site" description="Proton acceptor" evidence="12">
    <location>
        <position position="239"/>
    </location>
</feature>
<proteinExistence type="inferred from homology"/>
<name>A0A3S4AWC5_9PEZI</name>
<evidence type="ECO:0000256" key="2">
    <source>
        <dbReference type="ARBA" id="ARBA00006188"/>
    </source>
</evidence>
<evidence type="ECO:0000313" key="17">
    <source>
        <dbReference type="Proteomes" id="UP000289323"/>
    </source>
</evidence>
<feature type="active site" description="Proton donor" evidence="12">
    <location>
        <position position="242"/>
    </location>
</feature>
<keyword evidence="4" id="KW-0732">Signal</keyword>
<dbReference type="InterPro" id="IPR013784">
    <property type="entry name" value="Carb-bd-like_fold"/>
</dbReference>
<dbReference type="Gene3D" id="1.50.10.10">
    <property type="match status" value="1"/>
</dbReference>
<dbReference type="InterPro" id="IPR034836">
    <property type="entry name" value="CBM20_glucoamylase"/>
</dbReference>
<evidence type="ECO:0000256" key="12">
    <source>
        <dbReference type="PIRSR" id="PIRSR001031-1"/>
    </source>
</evidence>
<dbReference type="PANTHER" id="PTHR31616:SF12">
    <property type="entry name" value="GLUCOAMYLASE"/>
    <property type="match status" value="1"/>
</dbReference>
<dbReference type="InterPro" id="IPR008291">
    <property type="entry name" value="Glucoamylase_SBD"/>
</dbReference>
<keyword evidence="6" id="KW-0325">Glycoprotein</keyword>
<dbReference type="Pfam" id="PF00686">
    <property type="entry name" value="CBM_20"/>
    <property type="match status" value="1"/>
</dbReference>
<dbReference type="EMBL" id="OUUZ01000019">
    <property type="protein sequence ID" value="SPQ27677.1"/>
    <property type="molecule type" value="Genomic_DNA"/>
</dbReference>
<feature type="domain" description="CBM20" evidence="15">
    <location>
        <begin position="567"/>
        <end position="678"/>
    </location>
</feature>
<dbReference type="EC" id="3.2.1.3" evidence="3"/>
<evidence type="ECO:0000256" key="4">
    <source>
        <dbReference type="ARBA" id="ARBA00022729"/>
    </source>
</evidence>
<dbReference type="PRINTS" id="PR00736">
    <property type="entry name" value="GLHYDRLASE15"/>
</dbReference>
<feature type="binding site" evidence="13">
    <location>
        <position position="183"/>
    </location>
    <ligand>
        <name>substrate</name>
    </ligand>
</feature>
<dbReference type="GO" id="GO:2001070">
    <property type="term" value="F:starch binding"/>
    <property type="evidence" value="ECO:0007669"/>
    <property type="project" value="InterPro"/>
</dbReference>
<dbReference type="InterPro" id="IPR002044">
    <property type="entry name" value="CBM20"/>
</dbReference>
<sequence>MDGLAVYAQGLVPSNYSNASGFLLPAMHAFSSLLVLGACAVQAVLGRPEADPRARREGALLQRFVDSFISSETSVAWSKLLCNVGPDGCAAAGAASGVVVASPSKSNPDYWYTWTRDAALVLTGVVDSLARNYSATLQSAIQNYVVAQAKLQEVSNPSGSLADGAGLGEPKFMVDLTPFSGQWGRPQRDGPALRAIALARYAKWLIGNGYASTAKDVVWPVIKNDLAYIAQYWNETGFDLWEEVPCSSFFTIASNHRALVEGAALAAQLGTECRACITAAPHILCFQQTFWKADGGYVVSNINTGTARTGKDVNSVLASIHTFDPAVGCDATTFQPCSDKALSNHKAYVDSFRSLYPINAGIPQGRAVAVGRYAEDVYFNGNPWYLANFATAEQLYDAIYVWKKQGSITVTPLSLAFFQDLVPSLAAGTYPSSSQTYQAILSAVSAYADDFMAVAAKYTPADGSLAEQYDRATGAPTSAADLTWSYAAFLSAADRRAGIVPSPGWSAAAAGGLTLPSTCARVQVAGTYAPATAAASSPAPFPPSQTPNPAATPPAAPAPLPSGCCGAADAATVYVAFNARVATRWGEAVKVVGSAPELGAWDPKRAVPLSASAYSAADPVWSITVPIVAAGRTVLYKYLRVQPDGSVVWESDPDRRLVLAVAAGAAGGTRKSTGTAMGTPCSGEEGSGEVVPCPAQTVNDTWR</sequence>
<organism evidence="16 17">
    <name type="scientific">Thermothielavioides terrestris</name>
    <dbReference type="NCBI Taxonomy" id="2587410"/>
    <lineage>
        <taxon>Eukaryota</taxon>
        <taxon>Fungi</taxon>
        <taxon>Dikarya</taxon>
        <taxon>Ascomycota</taxon>
        <taxon>Pezizomycotina</taxon>
        <taxon>Sordariomycetes</taxon>
        <taxon>Sordariomycetidae</taxon>
        <taxon>Sordariales</taxon>
        <taxon>Chaetomiaceae</taxon>
        <taxon>Thermothielavioides</taxon>
    </lineage>
</organism>
<dbReference type="PIRSF" id="PIRSF001031">
    <property type="entry name" value="Glu-a-glcsd_SBD"/>
    <property type="match status" value="1"/>
</dbReference>
<dbReference type="GO" id="GO:0000324">
    <property type="term" value="C:fungal-type vacuole"/>
    <property type="evidence" value="ECO:0007669"/>
    <property type="project" value="TreeGrafter"/>
</dbReference>
<dbReference type="InterPro" id="IPR012341">
    <property type="entry name" value="6hp_glycosidase-like_sf"/>
</dbReference>
<dbReference type="CDD" id="cd05811">
    <property type="entry name" value="CBM20_glucoamylase"/>
    <property type="match status" value="1"/>
</dbReference>
<dbReference type="Gene3D" id="2.60.40.10">
    <property type="entry name" value="Immunoglobulins"/>
    <property type="match status" value="1"/>
</dbReference>
<evidence type="ECO:0000256" key="9">
    <source>
        <dbReference type="ARBA" id="ARBA00023326"/>
    </source>
</evidence>
<evidence type="ECO:0000256" key="8">
    <source>
        <dbReference type="ARBA" id="ARBA00023295"/>
    </source>
</evidence>
<evidence type="ECO:0000256" key="7">
    <source>
        <dbReference type="ARBA" id="ARBA00023277"/>
    </source>
</evidence>
<evidence type="ECO:0000313" key="16">
    <source>
        <dbReference type="EMBL" id="SPQ27677.1"/>
    </source>
</evidence>
<evidence type="ECO:0000256" key="10">
    <source>
        <dbReference type="ARBA" id="ARBA00033442"/>
    </source>
</evidence>